<gene>
    <name evidence="1" type="ORF">BB561_006039</name>
</gene>
<evidence type="ECO:0000313" key="1">
    <source>
        <dbReference type="EMBL" id="PVU88082.1"/>
    </source>
</evidence>
<evidence type="ECO:0000313" key="2">
    <source>
        <dbReference type="Proteomes" id="UP000245383"/>
    </source>
</evidence>
<reference evidence="1 2" key="1">
    <citation type="journal article" date="2018" name="MBio">
        <title>Comparative Genomics Reveals the Core Gene Toolbox for the Fungus-Insect Symbiosis.</title>
        <authorList>
            <person name="Wang Y."/>
            <person name="Stata M."/>
            <person name="Wang W."/>
            <person name="Stajich J.E."/>
            <person name="White M.M."/>
            <person name="Moncalvo J.M."/>
        </authorList>
    </citation>
    <scope>NUCLEOTIDE SEQUENCE [LARGE SCALE GENOMIC DNA]</scope>
    <source>
        <strain evidence="1 2">SWE-8-4</strain>
    </source>
</reference>
<keyword evidence="2" id="KW-1185">Reference proteome</keyword>
<comment type="caution">
    <text evidence="1">The sequence shown here is derived from an EMBL/GenBank/DDBJ whole genome shotgun (WGS) entry which is preliminary data.</text>
</comment>
<protein>
    <submittedName>
        <fullName evidence="1">Uncharacterized protein</fullName>
    </submittedName>
</protein>
<proteinExistence type="predicted"/>
<name>A0A2T9Y6W4_9FUNG</name>
<accession>A0A2T9Y6W4</accession>
<organism evidence="1 2">
    <name type="scientific">Smittium simulii</name>
    <dbReference type="NCBI Taxonomy" id="133385"/>
    <lineage>
        <taxon>Eukaryota</taxon>
        <taxon>Fungi</taxon>
        <taxon>Fungi incertae sedis</taxon>
        <taxon>Zoopagomycota</taxon>
        <taxon>Kickxellomycotina</taxon>
        <taxon>Harpellomycetes</taxon>
        <taxon>Harpellales</taxon>
        <taxon>Legeriomycetaceae</taxon>
        <taxon>Smittium</taxon>
    </lineage>
</organism>
<dbReference type="AlphaFoldDB" id="A0A2T9Y6W4"/>
<sequence>MRHRTVTCNGIFYFWQRVPLGCTMVVVHKKSKEVYVSHLVSWNQSRSVASLTRTRLLDTLLGGELVITTAGLHQLQSSTPAASNVVSMVRYMPQSLHHAQLFSTR</sequence>
<dbReference type="EMBL" id="MBFR01000418">
    <property type="protein sequence ID" value="PVU88082.1"/>
    <property type="molecule type" value="Genomic_DNA"/>
</dbReference>
<dbReference type="Proteomes" id="UP000245383">
    <property type="component" value="Unassembled WGS sequence"/>
</dbReference>